<accession>A0AAD3NIR8</accession>
<feature type="compositionally biased region" description="Polar residues" evidence="1">
    <location>
        <begin position="136"/>
        <end position="145"/>
    </location>
</feature>
<evidence type="ECO:0000256" key="1">
    <source>
        <dbReference type="SAM" id="MobiDB-lite"/>
    </source>
</evidence>
<feature type="region of interest" description="Disordered" evidence="1">
    <location>
        <begin position="336"/>
        <end position="464"/>
    </location>
</feature>
<evidence type="ECO:0000313" key="2">
    <source>
        <dbReference type="EMBL" id="GLD73210.1"/>
    </source>
</evidence>
<protein>
    <submittedName>
        <fullName evidence="2">Uncharacterized protein</fullName>
    </submittedName>
</protein>
<reference evidence="2" key="1">
    <citation type="submission" date="2022-08" db="EMBL/GenBank/DDBJ databases">
        <title>Genome sequencing of akame (Lates japonicus).</title>
        <authorList>
            <person name="Hashiguchi Y."/>
            <person name="Takahashi H."/>
        </authorList>
    </citation>
    <scope>NUCLEOTIDE SEQUENCE</scope>
    <source>
        <strain evidence="2">Kochi</strain>
    </source>
</reference>
<evidence type="ECO:0000313" key="3">
    <source>
        <dbReference type="Proteomes" id="UP001279410"/>
    </source>
</evidence>
<name>A0AAD3NIR8_LATJO</name>
<feature type="region of interest" description="Disordered" evidence="1">
    <location>
        <begin position="74"/>
        <end position="169"/>
    </location>
</feature>
<feature type="non-terminal residue" evidence="2">
    <location>
        <position position="1"/>
    </location>
</feature>
<feature type="compositionally biased region" description="Basic and acidic residues" evidence="1">
    <location>
        <begin position="356"/>
        <end position="370"/>
    </location>
</feature>
<dbReference type="EMBL" id="BRZM01001450">
    <property type="protein sequence ID" value="GLD73210.1"/>
    <property type="molecule type" value="Genomic_DNA"/>
</dbReference>
<organism evidence="2 3">
    <name type="scientific">Lates japonicus</name>
    <name type="common">Japanese lates</name>
    <dbReference type="NCBI Taxonomy" id="270547"/>
    <lineage>
        <taxon>Eukaryota</taxon>
        <taxon>Metazoa</taxon>
        <taxon>Chordata</taxon>
        <taxon>Craniata</taxon>
        <taxon>Vertebrata</taxon>
        <taxon>Euteleostomi</taxon>
        <taxon>Actinopterygii</taxon>
        <taxon>Neopterygii</taxon>
        <taxon>Teleostei</taxon>
        <taxon>Neoteleostei</taxon>
        <taxon>Acanthomorphata</taxon>
        <taxon>Carangaria</taxon>
        <taxon>Carangaria incertae sedis</taxon>
        <taxon>Centropomidae</taxon>
        <taxon>Lates</taxon>
    </lineage>
</organism>
<feature type="compositionally biased region" description="Basic residues" evidence="1">
    <location>
        <begin position="337"/>
        <end position="348"/>
    </location>
</feature>
<gene>
    <name evidence="2" type="ORF">AKAME5_002453500</name>
</gene>
<proteinExistence type="predicted"/>
<dbReference type="Proteomes" id="UP001279410">
    <property type="component" value="Unassembled WGS sequence"/>
</dbReference>
<feature type="compositionally biased region" description="Acidic residues" evidence="1">
    <location>
        <begin position="421"/>
        <end position="431"/>
    </location>
</feature>
<feature type="compositionally biased region" description="Basic residues" evidence="1">
    <location>
        <begin position="436"/>
        <end position="447"/>
    </location>
</feature>
<comment type="caution">
    <text evidence="2">The sequence shown here is derived from an EMBL/GenBank/DDBJ whole genome shotgun (WGS) entry which is preliminary data.</text>
</comment>
<keyword evidence="3" id="KW-1185">Reference proteome</keyword>
<sequence>MVKLYIEKAKDRHIAKELVLLRASNPSPPMVSHLDEVDDAVIEEGIRRAVEARSQAASSVASCDDGTPNVHLPSASMASCDDGTPNVHPPSASMASCDDCTPNVHPPSASMASCDDGTPNVQPPSASMASCDDGTPNVQPPSASMASCDDGTPNVQPPSPTDNKVPCDTTMASPNEANPATTPYRSPMLQKRLPVLRKPASGCKNCQVLFAELNVVKKLLECEIERNHELKRLHSSTKRTNTLQPQTLTFCSWRTMVESVSDIEKRPENRVKLKLFFGLLGGYIAAITGHRKGVVINMTTEEVETAEKTKEADDPAEVTLRSRALTTLAISTYAAKKEKKRERKKRQRISSAEDESQSREPMHDEDTKGFEEEEQESSGPDEHVRKRLYQQQRNERMVSPEEDDGTDHEAVECSVLQRGDDFDDDSEESEEEVKRRIPKKKRVKHYVLQRQKQMESSSEDGLGTEEEDMLWGKFSEVPSVFSK</sequence>
<feature type="compositionally biased region" description="Polar residues" evidence="1">
    <location>
        <begin position="119"/>
        <end position="128"/>
    </location>
</feature>
<dbReference type="AlphaFoldDB" id="A0AAD3NIR8"/>